<protein>
    <submittedName>
        <fullName evidence="3">Uncharacterized protein</fullName>
    </submittedName>
</protein>
<gene>
    <name evidence="3" type="primary">LOC112129035</name>
</gene>
<reference evidence="3" key="3">
    <citation type="submission" date="2025-09" db="UniProtKB">
        <authorList>
            <consortium name="Ensembl"/>
        </authorList>
    </citation>
    <scope>IDENTIFICATION</scope>
</reference>
<evidence type="ECO:0000256" key="2">
    <source>
        <dbReference type="SAM" id="MobiDB-lite"/>
    </source>
</evidence>
<feature type="region of interest" description="Disordered" evidence="2">
    <location>
        <begin position="1"/>
        <end position="67"/>
    </location>
</feature>
<name>A0A8I5UHI9_PONAB</name>
<evidence type="ECO:0000256" key="1">
    <source>
        <dbReference type="ARBA" id="ARBA00008738"/>
    </source>
</evidence>
<dbReference type="InterPro" id="IPR033336">
    <property type="entry name" value="SAXO1/2"/>
</dbReference>
<evidence type="ECO:0000313" key="3">
    <source>
        <dbReference type="Ensembl" id="ENSPPYP00000032190.1"/>
    </source>
</evidence>
<accession>A0A8I5UHI9</accession>
<dbReference type="GO" id="GO:0008017">
    <property type="term" value="F:microtubule binding"/>
    <property type="evidence" value="ECO:0007669"/>
    <property type="project" value="InterPro"/>
</dbReference>
<comment type="similarity">
    <text evidence="1">Belongs to the FAM154 family.</text>
</comment>
<organism evidence="3 4">
    <name type="scientific">Pongo abelii</name>
    <name type="common">Sumatran orangutan</name>
    <name type="synonym">Pongo pygmaeus abelii</name>
    <dbReference type="NCBI Taxonomy" id="9601"/>
    <lineage>
        <taxon>Eukaryota</taxon>
        <taxon>Metazoa</taxon>
        <taxon>Chordata</taxon>
        <taxon>Craniata</taxon>
        <taxon>Vertebrata</taxon>
        <taxon>Euteleostomi</taxon>
        <taxon>Mammalia</taxon>
        <taxon>Eutheria</taxon>
        <taxon>Euarchontoglires</taxon>
        <taxon>Primates</taxon>
        <taxon>Haplorrhini</taxon>
        <taxon>Catarrhini</taxon>
        <taxon>Hominidae</taxon>
        <taxon>Pongo</taxon>
    </lineage>
</organism>
<dbReference type="Proteomes" id="UP000001595">
    <property type="component" value="Chromosome 15"/>
</dbReference>
<dbReference type="GeneTree" id="ENSGT00940000171184"/>
<dbReference type="Ensembl" id="ENSPPYT00000040762.1">
    <property type="protein sequence ID" value="ENSPPYP00000032190.1"/>
    <property type="gene ID" value="ENSPPYG00000041459.1"/>
</dbReference>
<dbReference type="Pfam" id="PF05217">
    <property type="entry name" value="SAXO1-2"/>
    <property type="match status" value="1"/>
</dbReference>
<evidence type="ECO:0000313" key="4">
    <source>
        <dbReference type="Proteomes" id="UP000001595"/>
    </source>
</evidence>
<dbReference type="AlphaFoldDB" id="A0A8I5UHI9"/>
<sequence length="215" mass="23381">PHRQATASAPNWKRHSGDRRSQPALGPSPGSHLTASASGVLQHRPEVGRGGCQPPARARTHRLRQPHQPYSFCQVTATPRASETPRTLRIRNARADASLTPPEAGAASVTGHPSVALTTAGAVRVEKLQVLRGGEETLGAKSTRSWCLCQICTCRRHDCPHGTTRIYENSGAFCPTTEYLEKCPMYDSVLPPQSLKPKQEIRACRGKMEGITTFK</sequence>
<reference evidence="3" key="2">
    <citation type="submission" date="2025-08" db="UniProtKB">
        <authorList>
            <consortium name="Ensembl"/>
        </authorList>
    </citation>
    <scope>IDENTIFICATION</scope>
</reference>
<keyword evidence="4" id="KW-1185">Reference proteome</keyword>
<reference evidence="3 4" key="1">
    <citation type="submission" date="2008-02" db="EMBL/GenBank/DDBJ databases">
        <title>A 6x draft sequence assembly of the Pongo pygmaeus abelii genome.</title>
        <authorList>
            <person name="Wilson R.K."/>
            <person name="Mardis E."/>
        </authorList>
    </citation>
    <scope>NUCLEOTIDE SEQUENCE [LARGE SCALE GENOMIC DNA]</scope>
</reference>
<proteinExistence type="inferred from homology"/>